<dbReference type="Pfam" id="PF04257">
    <property type="entry name" value="Exonuc_V_gamma"/>
    <property type="match status" value="1"/>
</dbReference>
<dbReference type="GO" id="GO:0009338">
    <property type="term" value="C:exodeoxyribonuclease V complex"/>
    <property type="evidence" value="ECO:0007669"/>
    <property type="project" value="InterPro"/>
</dbReference>
<evidence type="ECO:0000256" key="3">
    <source>
        <dbReference type="ARBA" id="ARBA00022763"/>
    </source>
</evidence>
<keyword evidence="2" id="KW-0547">Nucleotide-binding</keyword>
<dbReference type="InterPro" id="IPR027417">
    <property type="entry name" value="P-loop_NTPase"/>
</dbReference>
<name>A0A832EHT2_9BACT</name>
<evidence type="ECO:0000256" key="2">
    <source>
        <dbReference type="ARBA" id="ARBA00022741"/>
    </source>
</evidence>
<dbReference type="GO" id="GO:0003677">
    <property type="term" value="F:DNA binding"/>
    <property type="evidence" value="ECO:0007669"/>
    <property type="project" value="UniProtKB-KW"/>
</dbReference>
<dbReference type="PANTHER" id="PTHR30591:SF1">
    <property type="entry name" value="RECBCD ENZYME SUBUNIT RECC"/>
    <property type="match status" value="1"/>
</dbReference>
<dbReference type="NCBIfam" id="TIGR01450">
    <property type="entry name" value="recC"/>
    <property type="match status" value="1"/>
</dbReference>
<sequence>MWRIVQSQRMERLLEAFLGSLKGPFPAKEPLADPSLEDPFVPEVIVVQDMGMGRWITHRLAQQFGIAVNLRFLVPAALVDLVYDAWLGEDLCQAAARDWSQPALTWRLFRLLEACRRDERFLELQHYMADDPSGRKRYDLAARIAAVFDRYLVYRQDVLMAWEAGEGNDWQPHLWRLLVQDIPVAHQGRRHQQFMEAARRGRSPRHPGRLPHRVSLFGVAMIAPVHLDVFDVLASRIPVTLYFLNPSREYWGDVSPTSGDAVNPLMASWAQAGRYLFDRIQEIQGSSEDHFEDIVPDTLLKAVQHDMDTLTDRRSAVPEERLAVSDVGSIQIHACHSPMREIQVLHDHIAHFLETLPGLTPEDIVVMAPDIDTYAPYVEAVFGTRDNPRLPWNLSERKSPDEDPLLEKILDLLRLPQWRCTAADILALLETPAVAAGYGFDQKGLERVRAWVREAGIRWGLDEAMRHDLGLPQDRSHTWRMGLDRLLAGYAMPPQEIFWRDVLSYPHVEPGDAVWLGALHDLVDAVEAWRRRLRLPKSPAEWRRDCNALVDRFFMRNPSPGAPFPEPSKSDPVDLSRRRTVVRLDPDVEESLDRFRNAVDAVCSAAEQAGCSDPVSIDVIRESLRGILAESPNIRRFLSGGVTFCNLVPMRAIPFRVVWLLGMNDADFPRSERLLPFDLTARDPRPGDRRRRWEDRYLFLEALLSARDVFCVSYVGRDIRDNSERVPSVVVSELLDYVESSYRIQDAQGSPSCSEPQRPTLPTSAMAAPAPPLSPETPSLRSRLRVDHPLQPFSPRLFDGSDPRLFSYDAHWLHAAQTREALAIPPFMPPEAVLPTPEIHEIPLDEFVRFFENPSAYFLEKRLGVAVLRAEEALEEDEPFAPNPLDRYRLASEITDALWRGEDPEALRRRIRARGDLPHGAAGDVVFDDVCQSARELLQKVQSHAGFVRRPVDVDITVDGVRLFGRLGDVTERGRLTYRPAQIKAKDRLRLWIRHLALCAACPDGVSLVSVHIGTGKNDVLRLEPVSHPEEVLRDLVRLWLDGQAKPLPFFPESSWAYAQKSGGEPTSDPPARLCGPAWEDRYNERGDAYDPAVRTAFRGVDPLGGRFAEIACRVFGPLVKGDEGHQEN</sequence>
<dbReference type="GO" id="GO:0004386">
    <property type="term" value="F:helicase activity"/>
    <property type="evidence" value="ECO:0007669"/>
    <property type="project" value="UniProtKB-KW"/>
</dbReference>
<evidence type="ECO:0000313" key="12">
    <source>
        <dbReference type="EMBL" id="HFK95739.1"/>
    </source>
</evidence>
<keyword evidence="5" id="KW-0347">Helicase</keyword>
<evidence type="ECO:0000256" key="5">
    <source>
        <dbReference type="ARBA" id="ARBA00022806"/>
    </source>
</evidence>
<accession>A0A832EHT2</accession>
<evidence type="ECO:0000259" key="11">
    <source>
        <dbReference type="Pfam" id="PF17946"/>
    </source>
</evidence>
<evidence type="ECO:0000256" key="8">
    <source>
        <dbReference type="ARBA" id="ARBA00023125"/>
    </source>
</evidence>
<dbReference type="SUPFAM" id="SSF52540">
    <property type="entry name" value="P-loop containing nucleoside triphosphate hydrolases"/>
    <property type="match status" value="2"/>
</dbReference>
<dbReference type="GO" id="GO:0005524">
    <property type="term" value="F:ATP binding"/>
    <property type="evidence" value="ECO:0007669"/>
    <property type="project" value="UniProtKB-KW"/>
</dbReference>
<reference evidence="12" key="1">
    <citation type="journal article" date="2020" name="mSystems">
        <title>Genome- and Community-Level Interaction Insights into Carbon Utilization and Element Cycling Functions of Hydrothermarchaeota in Hydrothermal Sediment.</title>
        <authorList>
            <person name="Zhou Z."/>
            <person name="Liu Y."/>
            <person name="Xu W."/>
            <person name="Pan J."/>
            <person name="Luo Z.H."/>
            <person name="Li M."/>
        </authorList>
    </citation>
    <scope>NUCLEOTIDE SEQUENCE [LARGE SCALE GENOMIC DNA]</scope>
    <source>
        <strain evidence="12">SpSt-456</strain>
    </source>
</reference>
<dbReference type="AlphaFoldDB" id="A0A832EHT2"/>
<dbReference type="Gene3D" id="1.10.486.10">
    <property type="entry name" value="PCRA, domain 4"/>
    <property type="match status" value="1"/>
</dbReference>
<dbReference type="PANTHER" id="PTHR30591">
    <property type="entry name" value="RECBCD ENZYME SUBUNIT RECC"/>
    <property type="match status" value="1"/>
</dbReference>
<dbReference type="SUPFAM" id="SSF52980">
    <property type="entry name" value="Restriction endonuclease-like"/>
    <property type="match status" value="1"/>
</dbReference>
<keyword evidence="6" id="KW-0269">Exonuclease</keyword>
<dbReference type="EMBL" id="DSTK01000004">
    <property type="protein sequence ID" value="HFK95739.1"/>
    <property type="molecule type" value="Genomic_DNA"/>
</dbReference>
<gene>
    <name evidence="12" type="primary">recC</name>
    <name evidence="12" type="ORF">ENS06_00260</name>
</gene>
<dbReference type="Gene3D" id="3.40.50.10930">
    <property type="match status" value="1"/>
</dbReference>
<dbReference type="InterPro" id="IPR006697">
    <property type="entry name" value="RecC"/>
</dbReference>
<dbReference type="CDD" id="cd22353">
    <property type="entry name" value="RecC_C-like"/>
    <property type="match status" value="1"/>
</dbReference>
<dbReference type="GO" id="GO:0006281">
    <property type="term" value="P:DNA repair"/>
    <property type="evidence" value="ECO:0007669"/>
    <property type="project" value="UniProtKB-KW"/>
</dbReference>
<evidence type="ECO:0000256" key="4">
    <source>
        <dbReference type="ARBA" id="ARBA00022801"/>
    </source>
</evidence>
<protein>
    <submittedName>
        <fullName evidence="12">Exodeoxyribonuclease V subunit gamma</fullName>
        <ecNumber evidence="12">3.1.11.5</ecNumber>
    </submittedName>
</protein>
<dbReference type="InterPro" id="IPR013986">
    <property type="entry name" value="DExx_box_DNA_helicase_dom_sf"/>
</dbReference>
<comment type="caution">
    <text evidence="12">The sequence shown here is derived from an EMBL/GenBank/DDBJ whole genome shotgun (WGS) entry which is preliminary data.</text>
</comment>
<keyword evidence="4 12" id="KW-0378">Hydrolase</keyword>
<dbReference type="GO" id="GO:0008854">
    <property type="term" value="F:exodeoxyribonuclease V activity"/>
    <property type="evidence" value="ECO:0007669"/>
    <property type="project" value="UniProtKB-EC"/>
</dbReference>
<keyword evidence="8" id="KW-0238">DNA-binding</keyword>
<dbReference type="InterPro" id="IPR041500">
    <property type="entry name" value="RecC_C"/>
</dbReference>
<dbReference type="InterPro" id="IPR011335">
    <property type="entry name" value="Restrct_endonuc-II-like"/>
</dbReference>
<dbReference type="HAMAP" id="MF_01486">
    <property type="entry name" value="RecC"/>
    <property type="match status" value="1"/>
</dbReference>
<dbReference type="Gene3D" id="3.40.50.300">
    <property type="entry name" value="P-loop containing nucleotide triphosphate hydrolases"/>
    <property type="match status" value="1"/>
</dbReference>
<dbReference type="EC" id="3.1.11.5" evidence="12"/>
<dbReference type="Pfam" id="PF17946">
    <property type="entry name" value="RecC_C"/>
    <property type="match status" value="1"/>
</dbReference>
<organism evidence="12">
    <name type="scientific">Desulfacinum infernum</name>
    <dbReference type="NCBI Taxonomy" id="35837"/>
    <lineage>
        <taxon>Bacteria</taxon>
        <taxon>Pseudomonadati</taxon>
        <taxon>Thermodesulfobacteriota</taxon>
        <taxon>Syntrophobacteria</taxon>
        <taxon>Syntrophobacterales</taxon>
        <taxon>Syntrophobacteraceae</taxon>
        <taxon>Desulfacinum</taxon>
    </lineage>
</organism>
<evidence type="ECO:0000256" key="1">
    <source>
        <dbReference type="ARBA" id="ARBA00022722"/>
    </source>
</evidence>
<keyword evidence="9" id="KW-0234">DNA repair</keyword>
<evidence type="ECO:0000256" key="6">
    <source>
        <dbReference type="ARBA" id="ARBA00022839"/>
    </source>
</evidence>
<dbReference type="Gene3D" id="1.10.10.990">
    <property type="match status" value="1"/>
</dbReference>
<keyword evidence="7" id="KW-0067">ATP-binding</keyword>
<feature type="compositionally biased region" description="Polar residues" evidence="10">
    <location>
        <begin position="747"/>
        <end position="757"/>
    </location>
</feature>
<evidence type="ECO:0000256" key="7">
    <source>
        <dbReference type="ARBA" id="ARBA00022840"/>
    </source>
</evidence>
<dbReference type="GO" id="GO:0006310">
    <property type="term" value="P:DNA recombination"/>
    <property type="evidence" value="ECO:0007669"/>
    <property type="project" value="TreeGrafter"/>
</dbReference>
<evidence type="ECO:0000256" key="10">
    <source>
        <dbReference type="SAM" id="MobiDB-lite"/>
    </source>
</evidence>
<feature type="domain" description="RecC C-terminal" evidence="11">
    <location>
        <begin position="841"/>
        <end position="1061"/>
    </location>
</feature>
<feature type="region of interest" description="Disordered" evidence="10">
    <location>
        <begin position="746"/>
        <end position="780"/>
    </location>
</feature>
<dbReference type="PIRSF" id="PIRSF000980">
    <property type="entry name" value="RecC"/>
    <property type="match status" value="1"/>
</dbReference>
<proteinExistence type="inferred from homology"/>
<evidence type="ECO:0000256" key="9">
    <source>
        <dbReference type="ARBA" id="ARBA00023204"/>
    </source>
</evidence>
<dbReference type="Gene3D" id="1.10.10.160">
    <property type="match status" value="1"/>
</dbReference>
<keyword evidence="1" id="KW-0540">Nuclease</keyword>
<keyword evidence="3" id="KW-0227">DNA damage</keyword>